<name>A0ABZ2XIK6_9RHOO</name>
<accession>A0ABZ2XIK6</accession>
<evidence type="ECO:0000313" key="2">
    <source>
        <dbReference type="Proteomes" id="UP001479520"/>
    </source>
</evidence>
<keyword evidence="2" id="KW-1185">Reference proteome</keyword>
<dbReference type="Proteomes" id="UP001479520">
    <property type="component" value="Chromosome"/>
</dbReference>
<dbReference type="RefSeq" id="WP_028994892.1">
    <property type="nucleotide sequence ID" value="NZ_CP151406.1"/>
</dbReference>
<evidence type="ECO:0000313" key="1">
    <source>
        <dbReference type="EMBL" id="WZJ22385.1"/>
    </source>
</evidence>
<evidence type="ECO:0008006" key="3">
    <source>
        <dbReference type="Google" id="ProtNLM"/>
    </source>
</evidence>
<organism evidence="1 2">
    <name type="scientific">Azonexus hydrophilus</name>
    <dbReference type="NCBI Taxonomy" id="418702"/>
    <lineage>
        <taxon>Bacteria</taxon>
        <taxon>Pseudomonadati</taxon>
        <taxon>Pseudomonadota</taxon>
        <taxon>Betaproteobacteria</taxon>
        <taxon>Rhodocyclales</taxon>
        <taxon>Azonexaceae</taxon>
        <taxon>Azonexus</taxon>
    </lineage>
</organism>
<protein>
    <recommendedName>
        <fullName evidence="3">Uracil-DNA glycosylase</fullName>
    </recommendedName>
</protein>
<proteinExistence type="predicted"/>
<reference evidence="1 2" key="1">
    <citation type="submission" date="2024-04" db="EMBL/GenBank/DDBJ databases">
        <title>Dissimilatory iodate-reducing microorganisms contribute to the enrichment of iodine in groundwater.</title>
        <authorList>
            <person name="Jiang Z."/>
        </authorList>
    </citation>
    <scope>NUCLEOTIDE SEQUENCE [LARGE SCALE GENOMIC DNA]</scope>
    <source>
        <strain evidence="1 2">NCP973</strain>
    </source>
</reference>
<sequence length="66" mass="7896">MTMRKEQSGVPRCRDCRHYYITFDRNFPYGCRELGFKSAREPMRDVIESSGEVCLYYLPDKSRPPR</sequence>
<dbReference type="EMBL" id="CP151406">
    <property type="protein sequence ID" value="WZJ22385.1"/>
    <property type="molecule type" value="Genomic_DNA"/>
</dbReference>
<gene>
    <name evidence="1" type="ORF">AADV58_04310</name>
</gene>